<proteinExistence type="predicted"/>
<gene>
    <name evidence="5" type="ORF">CXZ10_00965</name>
</gene>
<dbReference type="SMART" id="SM00419">
    <property type="entry name" value="HTH_CRP"/>
    <property type="match status" value="1"/>
</dbReference>
<keyword evidence="3" id="KW-0804">Transcription</keyword>
<dbReference type="GO" id="GO:0003677">
    <property type="term" value="F:DNA binding"/>
    <property type="evidence" value="ECO:0007669"/>
    <property type="project" value="UniProtKB-KW"/>
</dbReference>
<name>A0A1I4VCQ5_9HYPH</name>
<evidence type="ECO:0000256" key="1">
    <source>
        <dbReference type="ARBA" id="ARBA00023015"/>
    </source>
</evidence>
<dbReference type="SUPFAM" id="SSF51206">
    <property type="entry name" value="cAMP-binding domain-like"/>
    <property type="match status" value="1"/>
</dbReference>
<dbReference type="RefSeq" id="WP_101287093.1">
    <property type="nucleotide sequence ID" value="NZ_FOUQ01000011.1"/>
</dbReference>
<sequence length="244" mass="26386">MAAISTFEGKTGNNLVDALRPRERELLVSHLQSWPGEVGRTLQMPGSRVEWAYFPIGKAMVSYRVTFGDGREVETALIGREGAVGGIVSQGHLPAFALAVVLFGGTFARISLTDLEAIKAREPAIDSLFNRYADCLLAQVFQASACNAAHSIQQRAARWLVAASERTGSDELTLTQDQLAGLLGVGRSYTTRVIGRFKAEGVVDTQRGRLTVVDHAHLAAMACDCNDVVRSHFNTVLKGVYPDP</sequence>
<evidence type="ECO:0000313" key="5">
    <source>
        <dbReference type="EMBL" id="PKR89997.1"/>
    </source>
</evidence>
<dbReference type="PROSITE" id="PS51063">
    <property type="entry name" value="HTH_CRP_2"/>
    <property type="match status" value="1"/>
</dbReference>
<dbReference type="InterPro" id="IPR012318">
    <property type="entry name" value="HTH_CRP"/>
</dbReference>
<dbReference type="AlphaFoldDB" id="A0A1I4VCQ5"/>
<dbReference type="EMBL" id="PJNW01000002">
    <property type="protein sequence ID" value="PKR89997.1"/>
    <property type="molecule type" value="Genomic_DNA"/>
</dbReference>
<evidence type="ECO:0000256" key="2">
    <source>
        <dbReference type="ARBA" id="ARBA00023125"/>
    </source>
</evidence>
<evidence type="ECO:0000256" key="3">
    <source>
        <dbReference type="ARBA" id="ARBA00023163"/>
    </source>
</evidence>
<comment type="caution">
    <text evidence="5">The sequence shown here is derived from an EMBL/GenBank/DDBJ whole genome shotgun (WGS) entry which is preliminary data.</text>
</comment>
<keyword evidence="1" id="KW-0805">Transcription regulation</keyword>
<dbReference type="Gene3D" id="2.60.120.10">
    <property type="entry name" value="Jelly Rolls"/>
    <property type="match status" value="1"/>
</dbReference>
<dbReference type="GO" id="GO:0006355">
    <property type="term" value="P:regulation of DNA-templated transcription"/>
    <property type="evidence" value="ECO:0007669"/>
    <property type="project" value="InterPro"/>
</dbReference>
<dbReference type="SUPFAM" id="SSF46785">
    <property type="entry name" value="Winged helix' DNA-binding domain"/>
    <property type="match status" value="1"/>
</dbReference>
<evidence type="ECO:0000259" key="4">
    <source>
        <dbReference type="PROSITE" id="PS51063"/>
    </source>
</evidence>
<dbReference type="InterPro" id="IPR036390">
    <property type="entry name" value="WH_DNA-bd_sf"/>
</dbReference>
<accession>A0A1I4VCQ5</accession>
<dbReference type="Proteomes" id="UP000233491">
    <property type="component" value="Unassembled WGS sequence"/>
</dbReference>
<keyword evidence="6" id="KW-1185">Reference proteome</keyword>
<organism evidence="5 6">
    <name type="scientific">Pleomorphomonas diazotrophica</name>
    <dbReference type="NCBI Taxonomy" id="1166257"/>
    <lineage>
        <taxon>Bacteria</taxon>
        <taxon>Pseudomonadati</taxon>
        <taxon>Pseudomonadota</taxon>
        <taxon>Alphaproteobacteria</taxon>
        <taxon>Hyphomicrobiales</taxon>
        <taxon>Pleomorphomonadaceae</taxon>
        <taxon>Pleomorphomonas</taxon>
    </lineage>
</organism>
<feature type="domain" description="HTH crp-type" evidence="4">
    <location>
        <begin position="150"/>
        <end position="216"/>
    </location>
</feature>
<keyword evidence="2" id="KW-0238">DNA-binding</keyword>
<protein>
    <submittedName>
        <fullName evidence="5">Crp/Fnr family transcriptional regulator</fullName>
    </submittedName>
</protein>
<dbReference type="OrthoDB" id="7506088at2"/>
<dbReference type="InterPro" id="IPR018490">
    <property type="entry name" value="cNMP-bd_dom_sf"/>
</dbReference>
<reference evidence="5 6" key="1">
    <citation type="submission" date="2017-12" db="EMBL/GenBank/DDBJ databases">
        <title>Anaerobic carbon monoxide metabolism by Pleomorphomonas carboxyditropha sp. nov., a new mesophilic hydrogenogenic carboxidotroph.</title>
        <authorList>
            <person name="Esquivel-Elizondo S."/>
            <person name="Krajmalnik-Brown R."/>
        </authorList>
    </citation>
    <scope>NUCLEOTIDE SEQUENCE [LARGE SCALE GENOMIC DNA]</scope>
    <source>
        <strain evidence="5 6">R5-392</strain>
    </source>
</reference>
<evidence type="ECO:0000313" key="6">
    <source>
        <dbReference type="Proteomes" id="UP000233491"/>
    </source>
</evidence>
<dbReference type="Pfam" id="PF13545">
    <property type="entry name" value="HTH_Crp_2"/>
    <property type="match status" value="1"/>
</dbReference>
<dbReference type="InterPro" id="IPR014710">
    <property type="entry name" value="RmlC-like_jellyroll"/>
</dbReference>